<sequence>MKPQTNKQCKHVRQLSFLAPILVPFLRRFLH</sequence>
<name>A0A093X696_TALMA</name>
<proteinExistence type="predicted"/>
<organism evidence="1">
    <name type="scientific">Talaromyces marneffei PM1</name>
    <dbReference type="NCBI Taxonomy" id="1077442"/>
    <lineage>
        <taxon>Eukaryota</taxon>
        <taxon>Fungi</taxon>
        <taxon>Dikarya</taxon>
        <taxon>Ascomycota</taxon>
        <taxon>Pezizomycotina</taxon>
        <taxon>Eurotiomycetes</taxon>
        <taxon>Eurotiomycetidae</taxon>
        <taxon>Eurotiales</taxon>
        <taxon>Trichocomaceae</taxon>
        <taxon>Talaromyces</taxon>
        <taxon>Talaromyces sect. Talaromyces</taxon>
    </lineage>
</organism>
<comment type="caution">
    <text evidence="1">The sequence shown here is derived from an EMBL/GenBank/DDBJ whole genome shotgun (WGS) entry which is preliminary data.</text>
</comment>
<dbReference type="EMBL" id="JPOX01000112">
    <property type="protein sequence ID" value="KFX40748.1"/>
    <property type="molecule type" value="Genomic_DNA"/>
</dbReference>
<protein>
    <submittedName>
        <fullName evidence="1">Uncharacterized protein</fullName>
    </submittedName>
</protein>
<dbReference type="AlphaFoldDB" id="A0A093X696"/>
<evidence type="ECO:0000313" key="1">
    <source>
        <dbReference type="EMBL" id="KFX40748.1"/>
    </source>
</evidence>
<dbReference type="HOGENOM" id="CLU_3399649_0_0_1"/>
<reference key="1">
    <citation type="journal article" date="2014" name="PLoS Genet.">
        <title>Signature Gene Expression Reveals Novel Clues to the Molecular Mechanisms of Dimorphic Transition in Penicillium marneffei.</title>
        <authorList>
            <person name="Yang E."/>
            <person name="Wang G."/>
            <person name="Cai J."/>
            <person name="Woo P.C."/>
            <person name="Lau S.K."/>
            <person name="Yuen K.-Y."/>
            <person name="Chow W.-N."/>
            <person name="Lin X."/>
        </authorList>
    </citation>
    <scope>NUCLEOTIDE SEQUENCE [LARGE SCALE GENOMIC DNA]</scope>
    <source>
        <strain>PM1</strain>
    </source>
</reference>
<gene>
    <name evidence="1" type="ORF">GQ26_1120010</name>
</gene>
<reference evidence="1" key="2">
    <citation type="journal article" date="2014" name="PLoS Genet.">
        <title>Signature gene expression reveals novel clues to the molecular mechanisms of dimorphic transition in Penicillium marneffei.</title>
        <authorList>
            <person name="Yang E."/>
            <person name="Wang G."/>
            <person name="Cai J."/>
            <person name="Woo P.C."/>
            <person name="Lau S.K."/>
            <person name="Yuen K.-Y."/>
            <person name="Chow W.-N."/>
            <person name="Lin X."/>
        </authorList>
    </citation>
    <scope>NUCLEOTIDE SEQUENCE</scope>
    <source>
        <strain evidence="1">PM1</strain>
    </source>
</reference>
<accession>A0A093X696</accession>